<dbReference type="InterPro" id="IPR014720">
    <property type="entry name" value="dsRBD_dom"/>
</dbReference>
<dbReference type="PANTHER" id="PTHR13482:SF3">
    <property type="entry name" value="MICROPROCESSOR COMPLEX SUBUNIT DGCR8"/>
    <property type="match status" value="1"/>
</dbReference>
<evidence type="ECO:0000313" key="4">
    <source>
        <dbReference type="Proteomes" id="UP000504606"/>
    </source>
</evidence>
<proteinExistence type="predicted"/>
<dbReference type="GO" id="GO:0020037">
    <property type="term" value="F:heme binding"/>
    <property type="evidence" value="ECO:0007669"/>
    <property type="project" value="InterPro"/>
</dbReference>
<dbReference type="FunFam" id="3.30.160.590:FF:000001">
    <property type="entry name" value="microprocessor complex subunit DGCR8"/>
    <property type="match status" value="1"/>
</dbReference>
<evidence type="ECO:0000256" key="1">
    <source>
        <dbReference type="PROSITE-ProRule" id="PRU00266"/>
    </source>
</evidence>
<sequence>MMEGSSGDNVQKSSETSETNNETTTPPRTSCPYQSSVKENRDSKSEEPRLHTEGVSEFLTHYERSGYTEDSLRQFVVLDELGSEKDRKRKRGGEGCEDEPEDEGDEEGDGDENDSEEDDQEDNNDSSDSYYEETDHSDVSDDEIEKMLEEGLSEKYKVKRQKLANGRYAKKLDPGQYENRRKLVLDEICTNHFELLPEGWVQVTHNTGIPIYLHKTTRVCTTAMPYFLGPGSARKHKVPMSAVPCLQYRKALDKEKCGVQKYIRSENTALGNQNNESERSSFEGRETKVDCASDGKTSANLDKEEEAGNIVLFILSPAKSQEQSSNSAPLPAARIETARENAEAINLSHVELREYCQRLFRFKTIEVMRFKTWAERRKFAKIKKKERQLQRPSLPDGTKLITFPILEGGDSNSNGRTKKEWIMNPNGKSYVCILHEYVQHALKKQPVYEFKDLENPATPYSATVSINKMKYGTGVGTSKKQAKAEAAKLTLEILIPEMRQKIENDSHKGGRGPGRSQNSDLSFFDDIKIEDPRVHEFCAKTTEPSPYAILLTCLKRNFGLSDIDIKYQVNTLRHQKNEFIMSVGNHSATVICKNKREGKQRASQSILQAMHPHINNWGSLLRLYGSRSIKTPREKKIEEQEITTLQNRAAANQPNYAILDKLKEAMIKLAESRDAVKPIGEFVPPDDIALPTTSSSNLNNIEL</sequence>
<dbReference type="GO" id="GO:0003725">
    <property type="term" value="F:double-stranded RNA binding"/>
    <property type="evidence" value="ECO:0007669"/>
    <property type="project" value="TreeGrafter"/>
</dbReference>
<accession>A0A9C6U3I8</accession>
<dbReference type="Proteomes" id="UP000504606">
    <property type="component" value="Unplaced"/>
</dbReference>
<dbReference type="CDD" id="cd19868">
    <property type="entry name" value="DSRM_DGCR8_rpt2"/>
    <property type="match status" value="1"/>
</dbReference>
<dbReference type="InterPro" id="IPR040375">
    <property type="entry name" value="DGCR8"/>
</dbReference>
<feature type="compositionally biased region" description="Low complexity" evidence="2">
    <location>
        <begin position="13"/>
        <end position="25"/>
    </location>
</feature>
<organism evidence="4 5">
    <name type="scientific">Frankliniella occidentalis</name>
    <name type="common">Western flower thrips</name>
    <name type="synonym">Euthrips occidentalis</name>
    <dbReference type="NCBI Taxonomy" id="133901"/>
    <lineage>
        <taxon>Eukaryota</taxon>
        <taxon>Metazoa</taxon>
        <taxon>Ecdysozoa</taxon>
        <taxon>Arthropoda</taxon>
        <taxon>Hexapoda</taxon>
        <taxon>Insecta</taxon>
        <taxon>Pterygota</taxon>
        <taxon>Neoptera</taxon>
        <taxon>Paraneoptera</taxon>
        <taxon>Thysanoptera</taxon>
        <taxon>Terebrantia</taxon>
        <taxon>Thripoidea</taxon>
        <taxon>Thripidae</taxon>
        <taxon>Frankliniella</taxon>
    </lineage>
</organism>
<dbReference type="Gene3D" id="3.30.160.20">
    <property type="match status" value="2"/>
</dbReference>
<feature type="compositionally biased region" description="Acidic residues" evidence="2">
    <location>
        <begin position="95"/>
        <end position="125"/>
    </location>
</feature>
<feature type="region of interest" description="Disordered" evidence="2">
    <location>
        <begin position="269"/>
        <end position="296"/>
    </location>
</feature>
<dbReference type="PANTHER" id="PTHR13482">
    <property type="entry name" value="MICRORNA PROCESSOR COMPLEX SUBUNIT DGCR8"/>
    <property type="match status" value="1"/>
</dbReference>
<evidence type="ECO:0000259" key="3">
    <source>
        <dbReference type="PROSITE" id="PS50137"/>
    </source>
</evidence>
<dbReference type="Gene3D" id="2.20.70.10">
    <property type="match status" value="1"/>
</dbReference>
<feature type="compositionally biased region" description="Basic and acidic residues" evidence="2">
    <location>
        <begin position="133"/>
        <end position="142"/>
    </location>
</feature>
<protein>
    <submittedName>
        <fullName evidence="5">Microprocessor complex subunit DGCR8 isoform X1</fullName>
    </submittedName>
</protein>
<dbReference type="GO" id="GO:0042802">
    <property type="term" value="F:identical protein binding"/>
    <property type="evidence" value="ECO:0007669"/>
    <property type="project" value="InterPro"/>
</dbReference>
<dbReference type="SMART" id="SM00358">
    <property type="entry name" value="DSRM"/>
    <property type="match status" value="1"/>
</dbReference>
<feature type="region of interest" description="Disordered" evidence="2">
    <location>
        <begin position="1"/>
        <end position="142"/>
    </location>
</feature>
<evidence type="ECO:0000313" key="5">
    <source>
        <dbReference type="RefSeq" id="XP_052122442.1"/>
    </source>
</evidence>
<dbReference type="KEGG" id="foc:113216272"/>
<dbReference type="SUPFAM" id="SSF54768">
    <property type="entry name" value="dsRNA-binding domain-like"/>
    <property type="match status" value="1"/>
</dbReference>
<keyword evidence="1" id="KW-0694">RNA-binding</keyword>
<dbReference type="FunFam" id="3.30.160.20:FF:000051">
    <property type="entry name" value="Microprocessor complex subunit DGCR8"/>
    <property type="match status" value="1"/>
</dbReference>
<dbReference type="PROSITE" id="PS50137">
    <property type="entry name" value="DS_RBD"/>
    <property type="match status" value="1"/>
</dbReference>
<dbReference type="OrthoDB" id="112668at2759"/>
<dbReference type="AlphaFoldDB" id="A0A9C6U3I8"/>
<feature type="compositionally biased region" description="Polar residues" evidence="2">
    <location>
        <begin position="1"/>
        <end position="12"/>
    </location>
</feature>
<evidence type="ECO:0000256" key="2">
    <source>
        <dbReference type="SAM" id="MobiDB-lite"/>
    </source>
</evidence>
<feature type="compositionally biased region" description="Polar residues" evidence="2">
    <location>
        <begin position="26"/>
        <end position="37"/>
    </location>
</feature>
<feature type="compositionally biased region" description="Basic and acidic residues" evidence="2">
    <location>
        <begin position="276"/>
        <end position="293"/>
    </location>
</feature>
<gene>
    <name evidence="5" type="primary">LOC113216272</name>
</gene>
<dbReference type="RefSeq" id="XP_052122442.1">
    <property type="nucleotide sequence ID" value="XM_052266482.1"/>
</dbReference>
<feature type="compositionally biased region" description="Basic and acidic residues" evidence="2">
    <location>
        <begin position="38"/>
        <end position="72"/>
    </location>
</feature>
<name>A0A9C6U3I8_FRAOC</name>
<dbReference type="CTD" id="43728"/>
<dbReference type="FunFam" id="3.30.160.20:FF:000021">
    <property type="entry name" value="Microprocessor complex subunit DGCR8"/>
    <property type="match status" value="1"/>
</dbReference>
<dbReference type="CDD" id="cd19867">
    <property type="entry name" value="DSRM_DGCR8_rpt1"/>
    <property type="match status" value="1"/>
</dbReference>
<reference evidence="5" key="1">
    <citation type="submission" date="2025-08" db="UniProtKB">
        <authorList>
            <consortium name="RefSeq"/>
        </authorList>
    </citation>
    <scope>IDENTIFICATION</scope>
    <source>
        <tissue evidence="5">Whole organism</tissue>
    </source>
</reference>
<keyword evidence="4" id="KW-1185">Reference proteome</keyword>
<feature type="domain" description="DRBM" evidence="3">
    <location>
        <begin position="429"/>
        <end position="496"/>
    </location>
</feature>
<dbReference type="Pfam" id="PF00035">
    <property type="entry name" value="dsrm"/>
    <property type="match status" value="1"/>
</dbReference>
<dbReference type="GO" id="GO:0070877">
    <property type="term" value="C:microprocessor complex"/>
    <property type="evidence" value="ECO:0007669"/>
    <property type="project" value="InterPro"/>
</dbReference>
<dbReference type="GO" id="GO:0031053">
    <property type="term" value="P:primary miRNA processing"/>
    <property type="evidence" value="ECO:0007669"/>
    <property type="project" value="InterPro"/>
</dbReference>
<dbReference type="GeneID" id="113216272"/>
<dbReference type="GO" id="GO:0070878">
    <property type="term" value="F:primary miRNA binding"/>
    <property type="evidence" value="ECO:0007669"/>
    <property type="project" value="TreeGrafter"/>
</dbReference>
<dbReference type="Gene3D" id="3.30.160.590">
    <property type="match status" value="1"/>
</dbReference>